<dbReference type="PANTHER" id="PTHR38764">
    <property type="entry name" value="ACYL CARRIER PROTEIN PHOSPHODIESTERASE"/>
    <property type="match status" value="1"/>
</dbReference>
<protein>
    <submittedName>
        <fullName evidence="4">ACP phosphodiesterase</fullName>
    </submittedName>
</protein>
<evidence type="ECO:0000256" key="2">
    <source>
        <dbReference type="ARBA" id="ARBA00022801"/>
    </source>
</evidence>
<comment type="caution">
    <text evidence="4">The sequence shown here is derived from an EMBL/GenBank/DDBJ whole genome shotgun (WGS) entry which is preliminary data.</text>
</comment>
<reference evidence="5" key="1">
    <citation type="journal article" date="2019" name="Int. J. Syst. Evol. Microbiol.">
        <title>The Global Catalogue of Microorganisms (GCM) 10K type strain sequencing project: providing services to taxonomists for standard genome sequencing and annotation.</title>
        <authorList>
            <consortium name="The Broad Institute Genomics Platform"/>
            <consortium name="The Broad Institute Genome Sequencing Center for Infectious Disease"/>
            <person name="Wu L."/>
            <person name="Ma J."/>
        </authorList>
    </citation>
    <scope>NUCLEOTIDE SEQUENCE [LARGE SCALE GENOMIC DNA]</scope>
    <source>
        <strain evidence="5">KCTC 23916</strain>
    </source>
</reference>
<evidence type="ECO:0000256" key="3">
    <source>
        <dbReference type="ARBA" id="ARBA00023098"/>
    </source>
</evidence>
<dbReference type="EMBL" id="BMYT01000001">
    <property type="protein sequence ID" value="GGX02451.1"/>
    <property type="molecule type" value="Genomic_DNA"/>
</dbReference>
<dbReference type="PANTHER" id="PTHR38764:SF1">
    <property type="entry name" value="ACYL CARRIER PROTEIN PHOSPHODIESTERASE"/>
    <property type="match status" value="1"/>
</dbReference>
<keyword evidence="2" id="KW-0378">Hydrolase</keyword>
<keyword evidence="5" id="KW-1185">Reference proteome</keyword>
<accession>A0ABQ2X7A1</accession>
<dbReference type="Proteomes" id="UP000620127">
    <property type="component" value="Unassembled WGS sequence"/>
</dbReference>
<dbReference type="RefSeq" id="WP_189344488.1">
    <property type="nucleotide sequence ID" value="NZ_BMYT01000001.1"/>
</dbReference>
<evidence type="ECO:0000313" key="5">
    <source>
        <dbReference type="Proteomes" id="UP000620127"/>
    </source>
</evidence>
<keyword evidence="1" id="KW-0444">Lipid biosynthesis</keyword>
<name>A0ABQ2X7A1_9BURK</name>
<gene>
    <name evidence="4" type="ORF">GCM10011282_05690</name>
</gene>
<dbReference type="PIRSF" id="PIRSF011489">
    <property type="entry name" value="DUF479"/>
    <property type="match status" value="1"/>
</dbReference>
<evidence type="ECO:0000256" key="1">
    <source>
        <dbReference type="ARBA" id="ARBA00022516"/>
    </source>
</evidence>
<sequence length="198" mass="23132">MNYLAHIFLARHSHDAMLGALLGDFVKMNGAADYPNHIAQEIILHRKIDTYTDQHPLTQQAKELFSPLRRRYAGIALDIFYDHVLAKHWQHYADVDLDQFTKDFYRALPTRQSFFTEHLAYAVPRMVQQDWLGSYVDFDGVALAIERVSTRLSRNGHLLREAVLDLEQNYVELSEGFFEFFPQLQSFVLAQREMLILD</sequence>
<proteinExistence type="predicted"/>
<evidence type="ECO:0000313" key="4">
    <source>
        <dbReference type="EMBL" id="GGX02451.1"/>
    </source>
</evidence>
<dbReference type="InterPro" id="IPR007431">
    <property type="entry name" value="ACP_PD"/>
</dbReference>
<dbReference type="Pfam" id="PF04336">
    <property type="entry name" value="ACP_PD"/>
    <property type="match status" value="1"/>
</dbReference>
<keyword evidence="3" id="KW-0443">Lipid metabolism</keyword>
<organism evidence="4 5">
    <name type="scientific">Undibacterium macrobrachii</name>
    <dbReference type="NCBI Taxonomy" id="1119058"/>
    <lineage>
        <taxon>Bacteria</taxon>
        <taxon>Pseudomonadati</taxon>
        <taxon>Pseudomonadota</taxon>
        <taxon>Betaproteobacteria</taxon>
        <taxon>Burkholderiales</taxon>
        <taxon>Oxalobacteraceae</taxon>
        <taxon>Undibacterium</taxon>
    </lineage>
</organism>